<protein>
    <submittedName>
        <fullName evidence="2">Uncharacterized protein</fullName>
    </submittedName>
</protein>
<dbReference type="AlphaFoldDB" id="A0A2P2IHH5"/>
<dbReference type="EMBL" id="GGEC01000196">
    <property type="protein sequence ID" value="MBW80679.1"/>
    <property type="molecule type" value="Transcribed_RNA"/>
</dbReference>
<evidence type="ECO:0000256" key="1">
    <source>
        <dbReference type="SAM" id="MobiDB-lite"/>
    </source>
</evidence>
<reference evidence="2" key="1">
    <citation type="submission" date="2018-02" db="EMBL/GenBank/DDBJ databases">
        <title>Rhizophora mucronata_Transcriptome.</title>
        <authorList>
            <person name="Meera S.P."/>
            <person name="Sreeshan A."/>
            <person name="Augustine A."/>
        </authorList>
    </citation>
    <scope>NUCLEOTIDE SEQUENCE</scope>
    <source>
        <tissue evidence="2">Leaf</tissue>
    </source>
</reference>
<name>A0A2P2IHH5_RHIMU</name>
<feature type="compositionally biased region" description="Polar residues" evidence="1">
    <location>
        <begin position="1"/>
        <end position="21"/>
    </location>
</feature>
<organism evidence="2">
    <name type="scientific">Rhizophora mucronata</name>
    <name type="common">Asiatic mangrove</name>
    <dbReference type="NCBI Taxonomy" id="61149"/>
    <lineage>
        <taxon>Eukaryota</taxon>
        <taxon>Viridiplantae</taxon>
        <taxon>Streptophyta</taxon>
        <taxon>Embryophyta</taxon>
        <taxon>Tracheophyta</taxon>
        <taxon>Spermatophyta</taxon>
        <taxon>Magnoliopsida</taxon>
        <taxon>eudicotyledons</taxon>
        <taxon>Gunneridae</taxon>
        <taxon>Pentapetalae</taxon>
        <taxon>rosids</taxon>
        <taxon>fabids</taxon>
        <taxon>Malpighiales</taxon>
        <taxon>Rhizophoraceae</taxon>
        <taxon>Rhizophora</taxon>
    </lineage>
</organism>
<sequence length="28" mass="3183">MNHSLNSSRAQNGVTCHSFQNPILKRKN</sequence>
<proteinExistence type="predicted"/>
<feature type="region of interest" description="Disordered" evidence="1">
    <location>
        <begin position="1"/>
        <end position="28"/>
    </location>
</feature>
<accession>A0A2P2IHH5</accession>
<evidence type="ECO:0000313" key="2">
    <source>
        <dbReference type="EMBL" id="MBW80679.1"/>
    </source>
</evidence>